<keyword evidence="3" id="KW-0378">Hydrolase</keyword>
<gene>
    <name evidence="3" type="ORF">AACH06_28860</name>
</gene>
<name>A0ABU9BZG6_9BURK</name>
<reference evidence="3 4" key="1">
    <citation type="submission" date="2024-04" db="EMBL/GenBank/DDBJ databases">
        <title>Novel species of the genus Ideonella isolated from streams.</title>
        <authorList>
            <person name="Lu H."/>
        </authorList>
    </citation>
    <scope>NUCLEOTIDE SEQUENCE [LARGE SCALE GENOMIC DNA]</scope>
    <source>
        <strain evidence="3 4">DXS29W</strain>
    </source>
</reference>
<feature type="signal peptide" evidence="1">
    <location>
        <begin position="1"/>
        <end position="24"/>
    </location>
</feature>
<comment type="caution">
    <text evidence="3">The sequence shown here is derived from an EMBL/GenBank/DDBJ whole genome shotgun (WGS) entry which is preliminary data.</text>
</comment>
<dbReference type="PANTHER" id="PTHR43283">
    <property type="entry name" value="BETA-LACTAMASE-RELATED"/>
    <property type="match status" value="1"/>
</dbReference>
<keyword evidence="4" id="KW-1185">Reference proteome</keyword>
<organism evidence="3 4">
    <name type="scientific">Ideonella lacteola</name>
    <dbReference type="NCBI Taxonomy" id="2984193"/>
    <lineage>
        <taxon>Bacteria</taxon>
        <taxon>Pseudomonadati</taxon>
        <taxon>Pseudomonadota</taxon>
        <taxon>Betaproteobacteria</taxon>
        <taxon>Burkholderiales</taxon>
        <taxon>Sphaerotilaceae</taxon>
        <taxon>Ideonella</taxon>
    </lineage>
</organism>
<dbReference type="InterPro" id="IPR001466">
    <property type="entry name" value="Beta-lactam-related"/>
</dbReference>
<protein>
    <submittedName>
        <fullName evidence="3">Serine hydrolase domain-containing protein</fullName>
        <ecNumber evidence="3">3.1.1.103</ecNumber>
    </submittedName>
</protein>
<dbReference type="RefSeq" id="WP_341429281.1">
    <property type="nucleotide sequence ID" value="NZ_JBBUTG010000037.1"/>
</dbReference>
<feature type="domain" description="Beta-lactamase-related" evidence="2">
    <location>
        <begin position="52"/>
        <end position="403"/>
    </location>
</feature>
<dbReference type="PANTHER" id="PTHR43283:SF3">
    <property type="entry name" value="BETA-LACTAMASE FAMILY PROTEIN (AFU_ORTHOLOGUE AFUA_5G07500)"/>
    <property type="match status" value="1"/>
</dbReference>
<feature type="chain" id="PRO_5045098525" evidence="1">
    <location>
        <begin position="25"/>
        <end position="425"/>
    </location>
</feature>
<accession>A0ABU9BZG6</accession>
<evidence type="ECO:0000313" key="3">
    <source>
        <dbReference type="EMBL" id="MEK8034848.1"/>
    </source>
</evidence>
<evidence type="ECO:0000313" key="4">
    <source>
        <dbReference type="Proteomes" id="UP001371218"/>
    </source>
</evidence>
<keyword evidence="1" id="KW-0732">Signal</keyword>
<dbReference type="Pfam" id="PF00144">
    <property type="entry name" value="Beta-lactamase"/>
    <property type="match status" value="1"/>
</dbReference>
<dbReference type="EMBL" id="JBBUTG010000037">
    <property type="protein sequence ID" value="MEK8034848.1"/>
    <property type="molecule type" value="Genomic_DNA"/>
</dbReference>
<dbReference type="InterPro" id="IPR050789">
    <property type="entry name" value="Diverse_Enzym_Activities"/>
</dbReference>
<dbReference type="Proteomes" id="UP001371218">
    <property type="component" value="Unassembled WGS sequence"/>
</dbReference>
<dbReference type="InterPro" id="IPR012338">
    <property type="entry name" value="Beta-lactam/transpept-like"/>
</dbReference>
<evidence type="ECO:0000256" key="1">
    <source>
        <dbReference type="SAM" id="SignalP"/>
    </source>
</evidence>
<dbReference type="SUPFAM" id="SSF56601">
    <property type="entry name" value="beta-lactamase/transpeptidase-like"/>
    <property type="match status" value="1"/>
</dbReference>
<sequence length="425" mass="45816">MKVLKTLASALCLAGSLLLATAHAADLPRSKPEAEGLSSARLSRITATLMSGVNEGRIPGAVLVVGRHGKVVQYDAVGDLGPVPGLPMQRDAIFRIYSMSKPVTSVAAMILVEEGRMKLEDPVSRYIPSFGQVQVGVEKPGLNGAPPTLALEPARRPITVHDLLRHTSGLTYGFFGNSLVRTAYDQAHLLDDLDNAGLADRLASLPLAAQPGTTWDYSHSTDVLGRVIEVVSGQRLGEFLQQRLFEPLGMKDTSFYVTDRARQGRIAEPFEHDRNLGLNADMGDPRVQRKGESGGGGLVSTAMDFARFAQMLRNGGTLDGQRILSPKTIAFMTSDHVGANIIRTPLYLPGPGYGFGLGFAVRTAAGEAVNPSEPGTYHWNGAAGTLFWVDPKTDLWVVLMIQSIKQRDHYRSVLMNMIYGSVIAP</sequence>
<dbReference type="Gene3D" id="3.40.710.10">
    <property type="entry name" value="DD-peptidase/beta-lactamase superfamily"/>
    <property type="match status" value="1"/>
</dbReference>
<evidence type="ECO:0000259" key="2">
    <source>
        <dbReference type="Pfam" id="PF00144"/>
    </source>
</evidence>
<proteinExistence type="predicted"/>
<dbReference type="GO" id="GO:0016787">
    <property type="term" value="F:hydrolase activity"/>
    <property type="evidence" value="ECO:0007669"/>
    <property type="project" value="UniProtKB-KW"/>
</dbReference>
<dbReference type="EC" id="3.1.1.103" evidence="3"/>